<evidence type="ECO:0000256" key="2">
    <source>
        <dbReference type="ARBA" id="ARBA00005062"/>
    </source>
</evidence>
<dbReference type="AlphaFoldDB" id="A0A0R1UB29"/>
<dbReference type="Proteomes" id="UP000051036">
    <property type="component" value="Unassembled WGS sequence"/>
</dbReference>
<dbReference type="Gene3D" id="3.30.360.10">
    <property type="entry name" value="Dihydrodipicolinate Reductase, domain 2"/>
    <property type="match status" value="1"/>
</dbReference>
<evidence type="ECO:0000256" key="9">
    <source>
        <dbReference type="ARBA" id="ARBA00023053"/>
    </source>
</evidence>
<comment type="pathway">
    <text evidence="1 14">Amino-acid biosynthesis; L-threonine biosynthesis; L-threonine from L-aspartate: step 3/5.</text>
</comment>
<evidence type="ECO:0000256" key="8">
    <source>
        <dbReference type="ARBA" id="ARBA00023002"/>
    </source>
</evidence>
<keyword evidence="13 14" id="KW-0521">NADP</keyword>
<evidence type="ECO:0000256" key="4">
    <source>
        <dbReference type="ARBA" id="ARBA00013213"/>
    </source>
</evidence>
<dbReference type="NCBIfam" id="NF004976">
    <property type="entry name" value="PRK06349.1"/>
    <property type="match status" value="1"/>
</dbReference>
<comment type="catalytic activity">
    <reaction evidence="11">
        <text>L-homoserine + NADP(+) = L-aspartate 4-semialdehyde + NADPH + H(+)</text>
        <dbReference type="Rhea" id="RHEA:15761"/>
        <dbReference type="ChEBI" id="CHEBI:15378"/>
        <dbReference type="ChEBI" id="CHEBI:57476"/>
        <dbReference type="ChEBI" id="CHEBI:57783"/>
        <dbReference type="ChEBI" id="CHEBI:58349"/>
        <dbReference type="ChEBI" id="CHEBI:537519"/>
        <dbReference type="EC" id="1.1.1.3"/>
    </reaction>
    <physiologicalReaction direction="right-to-left" evidence="11">
        <dbReference type="Rhea" id="RHEA:15763"/>
    </physiologicalReaction>
</comment>
<dbReference type="InterPro" id="IPR005106">
    <property type="entry name" value="Asp/hSer_DH_NAD-bd"/>
</dbReference>
<proteinExistence type="inferred from homology"/>
<dbReference type="InterPro" id="IPR001342">
    <property type="entry name" value="HDH_cat"/>
</dbReference>
<evidence type="ECO:0000259" key="16">
    <source>
        <dbReference type="Pfam" id="PF00742"/>
    </source>
</evidence>
<name>A0A0R1UB29_9LACO</name>
<keyword evidence="6 14" id="KW-0028">Amino-acid biosynthesis</keyword>
<evidence type="ECO:0000256" key="7">
    <source>
        <dbReference type="ARBA" id="ARBA00022697"/>
    </source>
</evidence>
<evidence type="ECO:0000313" key="19">
    <source>
        <dbReference type="Proteomes" id="UP000051036"/>
    </source>
</evidence>
<dbReference type="PANTHER" id="PTHR43331">
    <property type="entry name" value="HOMOSERINE DEHYDROGENASE"/>
    <property type="match status" value="1"/>
</dbReference>
<keyword evidence="10 14" id="KW-0486">Methionine biosynthesis</keyword>
<dbReference type="SUPFAM" id="SSF51735">
    <property type="entry name" value="NAD(P)-binding Rossmann-fold domains"/>
    <property type="match status" value="1"/>
</dbReference>
<dbReference type="GO" id="GO:0050661">
    <property type="term" value="F:NADP binding"/>
    <property type="evidence" value="ECO:0007669"/>
    <property type="project" value="InterPro"/>
</dbReference>
<dbReference type="FunFam" id="3.30.360.10:FF:000005">
    <property type="entry name" value="Homoserine dehydrogenase"/>
    <property type="match status" value="1"/>
</dbReference>
<evidence type="ECO:0000256" key="15">
    <source>
        <dbReference type="RuleBase" id="RU004171"/>
    </source>
</evidence>
<dbReference type="Pfam" id="PF00742">
    <property type="entry name" value="Homoserine_dh"/>
    <property type="match status" value="1"/>
</dbReference>
<dbReference type="STRING" id="1423763.FC46_GL001840"/>
<organism evidence="18 19">
    <name type="scientific">Lactobacillus kalixensis DSM 16043</name>
    <dbReference type="NCBI Taxonomy" id="1423763"/>
    <lineage>
        <taxon>Bacteria</taxon>
        <taxon>Bacillati</taxon>
        <taxon>Bacillota</taxon>
        <taxon>Bacilli</taxon>
        <taxon>Lactobacillales</taxon>
        <taxon>Lactobacillaceae</taxon>
        <taxon>Lactobacillus</taxon>
    </lineage>
</organism>
<feature type="domain" description="Aspartate/homoserine dehydrogenase NAD-binding" evidence="17">
    <location>
        <begin position="10"/>
        <end position="128"/>
    </location>
</feature>
<dbReference type="PROSITE" id="PS01042">
    <property type="entry name" value="HOMOSER_DHGENASE"/>
    <property type="match status" value="1"/>
</dbReference>
<comment type="caution">
    <text evidence="18">The sequence shown here is derived from an EMBL/GenBank/DDBJ whole genome shotgun (WGS) entry which is preliminary data.</text>
</comment>
<evidence type="ECO:0000313" key="18">
    <source>
        <dbReference type="EMBL" id="KRL90583.1"/>
    </source>
</evidence>
<evidence type="ECO:0000256" key="12">
    <source>
        <dbReference type="PIRSR" id="PIRSR000098-1"/>
    </source>
</evidence>
<comment type="similarity">
    <text evidence="3 15">Belongs to the homoserine dehydrogenase family.</text>
</comment>
<evidence type="ECO:0000256" key="10">
    <source>
        <dbReference type="ARBA" id="ARBA00023167"/>
    </source>
</evidence>
<keyword evidence="9" id="KW-0915">Sodium</keyword>
<dbReference type="UniPathway" id="UPA00051">
    <property type="reaction ID" value="UER00465"/>
</dbReference>
<dbReference type="GO" id="GO:0009088">
    <property type="term" value="P:threonine biosynthetic process"/>
    <property type="evidence" value="ECO:0007669"/>
    <property type="project" value="UniProtKB-UniPathway"/>
</dbReference>
<dbReference type="GO" id="GO:0004412">
    <property type="term" value="F:homoserine dehydrogenase activity"/>
    <property type="evidence" value="ECO:0007669"/>
    <property type="project" value="UniProtKB-EC"/>
</dbReference>
<comment type="pathway">
    <text evidence="2 14">Amino-acid biosynthesis; L-methionine biosynthesis via de novo pathway; L-homoserine from L-aspartate: step 3/3.</text>
</comment>
<dbReference type="SUPFAM" id="SSF55347">
    <property type="entry name" value="Glyceraldehyde-3-phosphate dehydrogenase-like, C-terminal domain"/>
    <property type="match status" value="1"/>
</dbReference>
<dbReference type="GO" id="GO:0009086">
    <property type="term" value="P:methionine biosynthetic process"/>
    <property type="evidence" value="ECO:0007669"/>
    <property type="project" value="UniProtKB-KW"/>
</dbReference>
<dbReference type="PATRIC" id="fig|1423763.3.peg.1876"/>
<keyword evidence="7 14" id="KW-0791">Threonine biosynthesis</keyword>
<dbReference type="InterPro" id="IPR019811">
    <property type="entry name" value="HDH_CS"/>
</dbReference>
<feature type="binding site" evidence="13">
    <location>
        <position position="189"/>
    </location>
    <ligand>
        <name>L-homoserine</name>
        <dbReference type="ChEBI" id="CHEBI:57476"/>
    </ligand>
</feature>
<evidence type="ECO:0000256" key="11">
    <source>
        <dbReference type="ARBA" id="ARBA00048841"/>
    </source>
</evidence>
<evidence type="ECO:0000259" key="17">
    <source>
        <dbReference type="Pfam" id="PF03447"/>
    </source>
</evidence>
<evidence type="ECO:0000256" key="1">
    <source>
        <dbReference type="ARBA" id="ARBA00005056"/>
    </source>
</evidence>
<evidence type="ECO:0000256" key="13">
    <source>
        <dbReference type="PIRSR" id="PIRSR000098-2"/>
    </source>
</evidence>
<dbReference type="Gene3D" id="3.30.70.3100">
    <property type="match status" value="1"/>
</dbReference>
<evidence type="ECO:0000256" key="14">
    <source>
        <dbReference type="RuleBase" id="RU000579"/>
    </source>
</evidence>
<dbReference type="InterPro" id="IPR016204">
    <property type="entry name" value="HDH"/>
</dbReference>
<sequence length="408" mass="45343">MKTIKVALLGLGTVGSGVVKILKENSSKIVQNAGSKFIITKALIRNPQKYENKFDNLQLTTEFNDIVNDDDLDIVVEVMGEIHPAEEYIEALLKKGKSVVSANKDLIATKGEKLIKLAQENNANFLYEASVAGGIPILRNLSVNYSGDQIEEISGIVNGTTNYILTQMKEEELDFEDALKKAQELGFAEADPTNDVTGKDAAFKMVILTDFAFGTKVTLDQVSYKGIEKVDSEEVDFAAQTGYTIKLIGTSRRVGNKLLVEVSPKLVKKSSQLASVSNEFNAIEVKSKYIGQSFFYGPGAGSLPTANSVVSDLIQEAKHLDKAEAFNSFDNRLEVVKNIDENRVYFVSIQDGTDKYLYIMNHYLGESLRNTLNRLMFFTPKINLQELAKLEKLLHENKVDYSIYQVME</sequence>
<dbReference type="EMBL" id="AZFM01000008">
    <property type="protein sequence ID" value="KRL90583.1"/>
    <property type="molecule type" value="Genomic_DNA"/>
</dbReference>
<reference evidence="18 19" key="1">
    <citation type="journal article" date="2015" name="Genome Announc.">
        <title>Expanding the biotechnology potential of lactobacilli through comparative genomics of 213 strains and associated genera.</title>
        <authorList>
            <person name="Sun Z."/>
            <person name="Harris H.M."/>
            <person name="McCann A."/>
            <person name="Guo C."/>
            <person name="Argimon S."/>
            <person name="Zhang W."/>
            <person name="Yang X."/>
            <person name="Jeffery I.B."/>
            <person name="Cooney J.C."/>
            <person name="Kagawa T.F."/>
            <person name="Liu W."/>
            <person name="Song Y."/>
            <person name="Salvetti E."/>
            <person name="Wrobel A."/>
            <person name="Rasinkangas P."/>
            <person name="Parkhill J."/>
            <person name="Rea M.C."/>
            <person name="O'Sullivan O."/>
            <person name="Ritari J."/>
            <person name="Douillard F.P."/>
            <person name="Paul Ross R."/>
            <person name="Yang R."/>
            <person name="Briner A.E."/>
            <person name="Felis G.E."/>
            <person name="de Vos W.M."/>
            <person name="Barrangou R."/>
            <person name="Klaenhammer T.R."/>
            <person name="Caufield P.W."/>
            <person name="Cui Y."/>
            <person name="Zhang H."/>
            <person name="O'Toole P.W."/>
        </authorList>
    </citation>
    <scope>NUCLEOTIDE SEQUENCE [LARGE SCALE GENOMIC DNA]</scope>
    <source>
        <strain evidence="18 19">DSM 16043</strain>
    </source>
</reference>
<accession>A0A0R1UB29</accession>
<dbReference type="Gene3D" id="3.40.50.720">
    <property type="entry name" value="NAD(P)-binding Rossmann-like Domain"/>
    <property type="match status" value="1"/>
</dbReference>
<gene>
    <name evidence="18" type="ORF">FC46_GL001840</name>
</gene>
<evidence type="ECO:0000256" key="5">
    <source>
        <dbReference type="ARBA" id="ARBA00013376"/>
    </source>
</evidence>
<feature type="binding site" evidence="13">
    <location>
        <position position="104"/>
    </location>
    <ligand>
        <name>NADPH</name>
        <dbReference type="ChEBI" id="CHEBI:57783"/>
    </ligand>
</feature>
<dbReference type="OrthoDB" id="9808167at2"/>
<dbReference type="PANTHER" id="PTHR43331:SF1">
    <property type="entry name" value="HOMOSERINE DEHYDROGENASE"/>
    <property type="match status" value="1"/>
</dbReference>
<protein>
    <recommendedName>
        <fullName evidence="5 14">Homoserine dehydrogenase</fullName>
        <ecNumber evidence="4 14">1.1.1.3</ecNumber>
    </recommendedName>
</protein>
<dbReference type="Pfam" id="PF03447">
    <property type="entry name" value="NAD_binding_3"/>
    <property type="match status" value="1"/>
</dbReference>
<evidence type="ECO:0000256" key="6">
    <source>
        <dbReference type="ARBA" id="ARBA00022605"/>
    </source>
</evidence>
<keyword evidence="8 14" id="KW-0560">Oxidoreductase</keyword>
<dbReference type="PIRSF" id="PIRSF000098">
    <property type="entry name" value="Homoser_dehydrog"/>
    <property type="match status" value="1"/>
</dbReference>
<dbReference type="InterPro" id="IPR036291">
    <property type="entry name" value="NAD(P)-bd_dom_sf"/>
</dbReference>
<dbReference type="RefSeq" id="WP_057797997.1">
    <property type="nucleotide sequence ID" value="NZ_AZFM01000008.1"/>
</dbReference>
<dbReference type="UniPathway" id="UPA00050">
    <property type="reaction ID" value="UER00063"/>
</dbReference>
<evidence type="ECO:0000256" key="3">
    <source>
        <dbReference type="ARBA" id="ARBA00006753"/>
    </source>
</evidence>
<feature type="domain" description="Homoserine dehydrogenase catalytic" evidence="16">
    <location>
        <begin position="136"/>
        <end position="314"/>
    </location>
</feature>
<dbReference type="EC" id="1.1.1.3" evidence="4 14"/>
<feature type="binding site" evidence="13">
    <location>
        <begin position="9"/>
        <end position="16"/>
    </location>
    <ligand>
        <name>NADP(+)</name>
        <dbReference type="ChEBI" id="CHEBI:58349"/>
    </ligand>
</feature>
<feature type="active site" description="Proton donor" evidence="12">
    <location>
        <position position="204"/>
    </location>
</feature>
<keyword evidence="19" id="KW-1185">Reference proteome</keyword>